<proteinExistence type="predicted"/>
<dbReference type="EMBL" id="NNAY01004015">
    <property type="protein sequence ID" value="OXU18491.1"/>
    <property type="molecule type" value="Genomic_DNA"/>
</dbReference>
<evidence type="ECO:0000256" key="1">
    <source>
        <dbReference type="SAM" id="Coils"/>
    </source>
</evidence>
<gene>
    <name evidence="3" type="ORF">TSAR_006129</name>
</gene>
<keyword evidence="4" id="KW-1185">Reference proteome</keyword>
<reference evidence="3 4" key="1">
    <citation type="journal article" date="2017" name="Curr. Biol.">
        <title>The Evolution of Venom by Co-option of Single-Copy Genes.</title>
        <authorList>
            <person name="Martinson E.O."/>
            <person name="Mrinalini"/>
            <person name="Kelkar Y.D."/>
            <person name="Chang C.H."/>
            <person name="Werren J.H."/>
        </authorList>
    </citation>
    <scope>NUCLEOTIDE SEQUENCE [LARGE SCALE GENOMIC DNA]</scope>
    <source>
        <strain evidence="3 4">Alberta</strain>
        <tissue evidence="3">Whole body</tissue>
    </source>
</reference>
<organism evidence="3 4">
    <name type="scientific">Trichomalopsis sarcophagae</name>
    <dbReference type="NCBI Taxonomy" id="543379"/>
    <lineage>
        <taxon>Eukaryota</taxon>
        <taxon>Metazoa</taxon>
        <taxon>Ecdysozoa</taxon>
        <taxon>Arthropoda</taxon>
        <taxon>Hexapoda</taxon>
        <taxon>Insecta</taxon>
        <taxon>Pterygota</taxon>
        <taxon>Neoptera</taxon>
        <taxon>Endopterygota</taxon>
        <taxon>Hymenoptera</taxon>
        <taxon>Apocrita</taxon>
        <taxon>Proctotrupomorpha</taxon>
        <taxon>Chalcidoidea</taxon>
        <taxon>Pteromalidae</taxon>
        <taxon>Pteromalinae</taxon>
        <taxon>Trichomalopsis</taxon>
    </lineage>
</organism>
<evidence type="ECO:0000313" key="3">
    <source>
        <dbReference type="EMBL" id="OXU18491.1"/>
    </source>
</evidence>
<dbReference type="Proteomes" id="UP000215335">
    <property type="component" value="Unassembled WGS sequence"/>
</dbReference>
<feature type="coiled-coil region" evidence="1">
    <location>
        <begin position="73"/>
        <end position="107"/>
    </location>
</feature>
<dbReference type="AlphaFoldDB" id="A0A232EJK6"/>
<accession>A0A232EJK6</accession>
<comment type="caution">
    <text evidence="3">The sequence shown here is derived from an EMBL/GenBank/DDBJ whole genome shotgun (WGS) entry which is preliminary data.</text>
</comment>
<evidence type="ECO:0000313" key="4">
    <source>
        <dbReference type="Proteomes" id="UP000215335"/>
    </source>
</evidence>
<feature type="compositionally biased region" description="Basic and acidic residues" evidence="2">
    <location>
        <begin position="118"/>
        <end position="153"/>
    </location>
</feature>
<keyword evidence="1" id="KW-0175">Coiled coil</keyword>
<evidence type="ECO:0000256" key="2">
    <source>
        <dbReference type="SAM" id="MobiDB-lite"/>
    </source>
</evidence>
<name>A0A232EJK6_9HYME</name>
<feature type="region of interest" description="Disordered" evidence="2">
    <location>
        <begin position="118"/>
        <end position="168"/>
    </location>
</feature>
<sequence length="278" mass="31932">MSVEHFAAHRGGQLVRVSGVREHVRYRTIVITSLNFFLSSILLLGPTDDCLDCSRQYQADRSQSKMSVKSAVLKQLEEKCALLTSRMERASRLIQQHRNTYAKLYEDCEEEVHADVHQVHTDEDSMKEGEVKEDNSDAERNETQEADKKEETQQQHQQQQQQAVDADMHQVHAAEDAAMDIVKKDEIDVGEEFLEYFSPASPDTAYDSGEIVNIEPGHEEESVLIAKLTLTVYKVLLIKKKYILEAYKILAQVVRRFTGTLKTRVRSYLTYLRQGMHK</sequence>
<protein>
    <submittedName>
        <fullName evidence="3">Uncharacterized protein</fullName>
    </submittedName>
</protein>